<sequence length="132" mass="14100">MRFIGRKFHAVLDYTAGIVLIAAPWLLGFAPIAGAAWVAVIVGIALIGMSLLTDYEGGALKIVPMSTHLTIDVVAGLILAASPWLFGFYEQVYAPHLILGILEIGAGLFTVSSSQHTTKHRHNRAGQLRGAH</sequence>
<organism evidence="3 4">
    <name type="scientific">Parapedobacter composti</name>
    <dbReference type="NCBI Taxonomy" id="623281"/>
    <lineage>
        <taxon>Bacteria</taxon>
        <taxon>Pseudomonadati</taxon>
        <taxon>Bacteroidota</taxon>
        <taxon>Sphingobacteriia</taxon>
        <taxon>Sphingobacteriales</taxon>
        <taxon>Sphingobacteriaceae</taxon>
        <taxon>Parapedobacter</taxon>
    </lineage>
</organism>
<name>A0A1I1IGP6_9SPHI</name>
<dbReference type="Proteomes" id="UP000199577">
    <property type="component" value="Unassembled WGS sequence"/>
</dbReference>
<evidence type="ECO:0000259" key="2">
    <source>
        <dbReference type="Pfam" id="PF03779"/>
    </source>
</evidence>
<dbReference type="EMBL" id="FOLL01000009">
    <property type="protein sequence ID" value="SFC35474.1"/>
    <property type="molecule type" value="Genomic_DNA"/>
</dbReference>
<feature type="transmembrane region" description="Helical" evidence="1">
    <location>
        <begin position="36"/>
        <end position="55"/>
    </location>
</feature>
<protein>
    <submittedName>
        <fullName evidence="3">SPW repeat-containing protein</fullName>
    </submittedName>
</protein>
<feature type="transmembrane region" description="Helical" evidence="1">
    <location>
        <begin position="12"/>
        <end position="30"/>
    </location>
</feature>
<dbReference type="AlphaFoldDB" id="A0A1I1IGP6"/>
<dbReference type="OrthoDB" id="129082at2"/>
<feature type="transmembrane region" description="Helical" evidence="1">
    <location>
        <begin position="92"/>
        <end position="111"/>
    </location>
</feature>
<gene>
    <name evidence="3" type="ORF">SAMN05421747_10960</name>
</gene>
<feature type="domain" description="SPW repeat-containing integral membrane" evidence="2">
    <location>
        <begin position="9"/>
        <end position="108"/>
    </location>
</feature>
<keyword evidence="1" id="KW-1133">Transmembrane helix</keyword>
<dbReference type="RefSeq" id="WP_090973635.1">
    <property type="nucleotide sequence ID" value="NZ_FOLL01000009.1"/>
</dbReference>
<proteinExistence type="predicted"/>
<evidence type="ECO:0000313" key="3">
    <source>
        <dbReference type="EMBL" id="SFC35474.1"/>
    </source>
</evidence>
<accession>A0A1I1IGP6</accession>
<evidence type="ECO:0000313" key="4">
    <source>
        <dbReference type="Proteomes" id="UP000199577"/>
    </source>
</evidence>
<dbReference type="InterPro" id="IPR005530">
    <property type="entry name" value="SPW"/>
</dbReference>
<evidence type="ECO:0000256" key="1">
    <source>
        <dbReference type="SAM" id="Phobius"/>
    </source>
</evidence>
<feature type="transmembrane region" description="Helical" evidence="1">
    <location>
        <begin position="67"/>
        <end position="86"/>
    </location>
</feature>
<keyword evidence="1" id="KW-0812">Transmembrane</keyword>
<reference evidence="3 4" key="1">
    <citation type="submission" date="2016-10" db="EMBL/GenBank/DDBJ databases">
        <authorList>
            <person name="de Groot N.N."/>
        </authorList>
    </citation>
    <scope>NUCLEOTIDE SEQUENCE [LARGE SCALE GENOMIC DNA]</scope>
    <source>
        <strain evidence="3 4">DSM 22900</strain>
    </source>
</reference>
<dbReference type="Pfam" id="PF03779">
    <property type="entry name" value="SPW"/>
    <property type="match status" value="1"/>
</dbReference>
<dbReference type="STRING" id="623281.SAMN05421747_10960"/>
<keyword evidence="1" id="KW-0472">Membrane</keyword>
<keyword evidence="4" id="KW-1185">Reference proteome</keyword>